<dbReference type="Proteomes" id="UP000002852">
    <property type="component" value="Unassembled WGS sequence"/>
</dbReference>
<feature type="signal peptide" evidence="10">
    <location>
        <begin position="1"/>
        <end position="22"/>
    </location>
</feature>
<proteinExistence type="inferred from homology"/>
<comment type="similarity">
    <text evidence="4">Belongs to the CDIP1/LITAF family.</text>
</comment>
<keyword evidence="8" id="KW-0175">Coiled coil</keyword>
<dbReference type="GeneTree" id="ENSGT00940000163474"/>
<dbReference type="PANTHER" id="PTHR23292:SF35">
    <property type="entry name" value="LITAF DOMAIN-CONTAINING PROTEIN"/>
    <property type="match status" value="1"/>
</dbReference>
<reference evidence="13" key="2">
    <citation type="journal article" date="2013" name="Nat. Genet.">
        <title>The genome of the platyfish, Xiphophorus maculatus, provides insights into evolutionary adaptation and several complex traits.</title>
        <authorList>
            <person name="Schartl M."/>
            <person name="Walter R.B."/>
            <person name="Shen Y."/>
            <person name="Garcia T."/>
            <person name="Catchen J."/>
            <person name="Amores A."/>
            <person name="Braasch I."/>
            <person name="Chalopin D."/>
            <person name="Volff J.N."/>
            <person name="Lesch K.P."/>
            <person name="Bisazza A."/>
            <person name="Minx P."/>
            <person name="Hillier L."/>
            <person name="Wilson R.K."/>
            <person name="Fuerstenberg S."/>
            <person name="Boore J."/>
            <person name="Searle S."/>
            <person name="Postlethwait J.H."/>
            <person name="Warren W.C."/>
        </authorList>
    </citation>
    <scope>NUCLEOTIDE SEQUENCE [LARGE SCALE GENOMIC DNA]</scope>
    <source>
        <strain evidence="13">JP 163 A</strain>
    </source>
</reference>
<evidence type="ECO:0000256" key="5">
    <source>
        <dbReference type="ARBA" id="ARBA00022723"/>
    </source>
</evidence>
<evidence type="ECO:0000256" key="10">
    <source>
        <dbReference type="SAM" id="SignalP"/>
    </source>
</evidence>
<name>M3ZD06_XIPMA</name>
<dbReference type="InterPro" id="IPR006629">
    <property type="entry name" value="LITAF"/>
</dbReference>
<keyword evidence="13" id="KW-1185">Reference proteome</keyword>
<keyword evidence="7 9" id="KW-0472">Membrane</keyword>
<reference evidence="13" key="1">
    <citation type="submission" date="2012-01" db="EMBL/GenBank/DDBJ databases">
        <authorList>
            <person name="Walter R."/>
            <person name="Schartl M."/>
            <person name="Warren W."/>
        </authorList>
    </citation>
    <scope>NUCLEOTIDE SEQUENCE [LARGE SCALE GENOMIC DNA]</scope>
    <source>
        <strain evidence="13">JP 163 A</strain>
    </source>
</reference>
<feature type="domain" description="LITAF" evidence="11">
    <location>
        <begin position="141"/>
        <end position="225"/>
    </location>
</feature>
<keyword evidence="5" id="KW-0479">Metal-binding</keyword>
<keyword evidence="9" id="KW-0812">Transmembrane</keyword>
<evidence type="ECO:0000256" key="3">
    <source>
        <dbReference type="ARBA" id="ARBA00004630"/>
    </source>
</evidence>
<dbReference type="GO" id="GO:0008270">
    <property type="term" value="F:zinc ion binding"/>
    <property type="evidence" value="ECO:0007669"/>
    <property type="project" value="TreeGrafter"/>
</dbReference>
<organism evidence="12 13">
    <name type="scientific">Xiphophorus maculatus</name>
    <name type="common">Southern platyfish</name>
    <name type="synonym">Platypoecilus maculatus</name>
    <dbReference type="NCBI Taxonomy" id="8083"/>
    <lineage>
        <taxon>Eukaryota</taxon>
        <taxon>Metazoa</taxon>
        <taxon>Chordata</taxon>
        <taxon>Craniata</taxon>
        <taxon>Vertebrata</taxon>
        <taxon>Euteleostomi</taxon>
        <taxon>Actinopterygii</taxon>
        <taxon>Neopterygii</taxon>
        <taxon>Teleostei</taxon>
        <taxon>Neoteleostei</taxon>
        <taxon>Acanthomorphata</taxon>
        <taxon>Ovalentaria</taxon>
        <taxon>Atherinomorphae</taxon>
        <taxon>Cyprinodontiformes</taxon>
        <taxon>Poeciliidae</taxon>
        <taxon>Poeciliinae</taxon>
        <taxon>Xiphophorus</taxon>
    </lineage>
</organism>
<protein>
    <submittedName>
        <fullName evidence="12">Small nuclear ribonucleoprotein U11/U12 subunit 25</fullName>
    </submittedName>
</protein>
<evidence type="ECO:0000256" key="7">
    <source>
        <dbReference type="ARBA" id="ARBA00023136"/>
    </source>
</evidence>
<feature type="coiled-coil region" evidence="8">
    <location>
        <begin position="73"/>
        <end position="107"/>
    </location>
</feature>
<keyword evidence="6" id="KW-0862">Zinc</keyword>
<evidence type="ECO:0000256" key="4">
    <source>
        <dbReference type="ARBA" id="ARBA00005975"/>
    </source>
</evidence>
<dbReference type="SMART" id="SM00714">
    <property type="entry name" value="LITAF"/>
    <property type="match status" value="1"/>
</dbReference>
<evidence type="ECO:0000256" key="9">
    <source>
        <dbReference type="SAM" id="Phobius"/>
    </source>
</evidence>
<dbReference type="GO" id="GO:0098574">
    <property type="term" value="C:cytoplasmic side of lysosomal membrane"/>
    <property type="evidence" value="ECO:0007669"/>
    <property type="project" value="TreeGrafter"/>
</dbReference>
<comment type="subcellular location">
    <subcellularLocation>
        <location evidence="1">Endosome membrane</location>
        <topology evidence="1">Peripheral membrane protein</topology>
        <orientation evidence="1">Cytoplasmic side</orientation>
    </subcellularLocation>
    <subcellularLocation>
        <location evidence="2">Late endosome membrane</location>
    </subcellularLocation>
    <subcellularLocation>
        <location evidence="3">Lysosome membrane</location>
        <topology evidence="3">Peripheral membrane protein</topology>
        <orientation evidence="3">Cytoplasmic side</orientation>
    </subcellularLocation>
</comment>
<dbReference type="CTD" id="79622"/>
<dbReference type="GO" id="GO:0098560">
    <property type="term" value="C:cytoplasmic side of late endosome membrane"/>
    <property type="evidence" value="ECO:0007669"/>
    <property type="project" value="TreeGrafter"/>
</dbReference>
<dbReference type="PANTHER" id="PTHR23292">
    <property type="entry name" value="LIPOPOLYSACCHARIDE-INDUCED TUMOR NECROSIS FACTOR-ALPHA FACTOR"/>
    <property type="match status" value="1"/>
</dbReference>
<keyword evidence="9" id="KW-1133">Transmembrane helix</keyword>
<evidence type="ECO:0000313" key="13">
    <source>
        <dbReference type="Proteomes" id="UP000002852"/>
    </source>
</evidence>
<dbReference type="HOGENOM" id="CLU_093505_0_0_1"/>
<evidence type="ECO:0000256" key="6">
    <source>
        <dbReference type="ARBA" id="ARBA00022833"/>
    </source>
</evidence>
<dbReference type="eggNOG" id="ENOG502SQCZ">
    <property type="taxonomic scope" value="Eukaryota"/>
</dbReference>
<dbReference type="OrthoDB" id="4713066at2759"/>
<dbReference type="OMA" id="TQCPECM"/>
<dbReference type="Ensembl" id="ENSXMAT00000000098.2">
    <property type="protein sequence ID" value="ENSXMAP00000000098.1"/>
    <property type="gene ID" value="ENSXMAG00000000104.2"/>
</dbReference>
<evidence type="ECO:0000259" key="11">
    <source>
        <dbReference type="PROSITE" id="PS51837"/>
    </source>
</evidence>
<reference evidence="12" key="3">
    <citation type="submission" date="2025-08" db="UniProtKB">
        <authorList>
            <consortium name="Ensembl"/>
        </authorList>
    </citation>
    <scope>IDENTIFICATION</scope>
    <source>
        <strain evidence="12">JP 163 A</strain>
    </source>
</reference>
<sequence>MIAKSLCKPLALLSLSANFSAAAMTSSQNEVETISEKLKDISLKEGQLEDRKKILMVFQELRNRAEFGETEESAATQQEINSIDNKLKELRIKKAELQKNCNNIVDAKNERTKNDIKHESNQQLDASASKVFFVEPPPSFPAPAVILDIGKLPTQPTRTQCPECMEFVTTETFTSVSSVTWLVCFMSAMIGCVAGCCLLPFCMDRFKTTTHRCPKCRSKITIIKKL</sequence>
<dbReference type="RefSeq" id="XP_023204378.1">
    <property type="nucleotide sequence ID" value="XM_023348610.1"/>
</dbReference>
<keyword evidence="10" id="KW-0732">Signal</keyword>
<dbReference type="InterPro" id="IPR037519">
    <property type="entry name" value="LITAF_fam"/>
</dbReference>
<evidence type="ECO:0000256" key="2">
    <source>
        <dbReference type="ARBA" id="ARBA00004414"/>
    </source>
</evidence>
<dbReference type="GO" id="GO:0005634">
    <property type="term" value="C:nucleus"/>
    <property type="evidence" value="ECO:0007669"/>
    <property type="project" value="TreeGrafter"/>
</dbReference>
<accession>M3ZD06</accession>
<evidence type="ECO:0000256" key="1">
    <source>
        <dbReference type="ARBA" id="ARBA00004125"/>
    </source>
</evidence>
<feature type="chain" id="PRO_5004046102" evidence="10">
    <location>
        <begin position="23"/>
        <end position="226"/>
    </location>
</feature>
<dbReference type="GeneID" id="102231000"/>
<dbReference type="AlphaFoldDB" id="M3ZD06"/>
<dbReference type="PROSITE" id="PS51837">
    <property type="entry name" value="LITAF"/>
    <property type="match status" value="1"/>
</dbReference>
<reference evidence="12" key="4">
    <citation type="submission" date="2025-09" db="UniProtKB">
        <authorList>
            <consortium name="Ensembl"/>
        </authorList>
    </citation>
    <scope>IDENTIFICATION</scope>
    <source>
        <strain evidence="12">JP 163 A</strain>
    </source>
</reference>
<evidence type="ECO:0000313" key="12">
    <source>
        <dbReference type="Ensembl" id="ENSXMAP00000000098.1"/>
    </source>
</evidence>
<feature type="transmembrane region" description="Helical" evidence="9">
    <location>
        <begin position="179"/>
        <end position="202"/>
    </location>
</feature>
<evidence type="ECO:0000256" key="8">
    <source>
        <dbReference type="SAM" id="Coils"/>
    </source>
</evidence>
<dbReference type="InParanoid" id="M3ZD06"/>
<dbReference type="Pfam" id="PF10601">
    <property type="entry name" value="zf-LITAF-like"/>
    <property type="match status" value="1"/>
</dbReference>